<evidence type="ECO:0000313" key="4">
    <source>
        <dbReference type="Proteomes" id="UP001241472"/>
    </source>
</evidence>
<proteinExistence type="predicted"/>
<dbReference type="EMBL" id="JAUSRF010000013">
    <property type="protein sequence ID" value="MDP9839020.1"/>
    <property type="molecule type" value="Genomic_DNA"/>
</dbReference>
<dbReference type="RefSeq" id="WP_306837458.1">
    <property type="nucleotide sequence ID" value="NZ_JAUSRF010000013.1"/>
</dbReference>
<dbReference type="Pfam" id="PF07007">
    <property type="entry name" value="LprI"/>
    <property type="match status" value="1"/>
</dbReference>
<evidence type="ECO:0000256" key="1">
    <source>
        <dbReference type="SAM" id="SignalP"/>
    </source>
</evidence>
<name>A0ABT9PX21_9HYPH</name>
<dbReference type="Gene3D" id="1.20.1270.180">
    <property type="match status" value="1"/>
</dbReference>
<organism evidence="3 4">
    <name type="scientific">Neorhizobium huautlense</name>
    <dbReference type="NCBI Taxonomy" id="67774"/>
    <lineage>
        <taxon>Bacteria</taxon>
        <taxon>Pseudomonadati</taxon>
        <taxon>Pseudomonadota</taxon>
        <taxon>Alphaproteobacteria</taxon>
        <taxon>Hyphomicrobiales</taxon>
        <taxon>Rhizobiaceae</taxon>
        <taxon>Rhizobium/Agrobacterium group</taxon>
        <taxon>Neorhizobium</taxon>
    </lineage>
</organism>
<feature type="signal peptide" evidence="1">
    <location>
        <begin position="1"/>
        <end position="17"/>
    </location>
</feature>
<dbReference type="InterPro" id="IPR009739">
    <property type="entry name" value="LprI-like_N"/>
</dbReference>
<feature type="domain" description="Lysozyme inhibitor LprI-like N-terminal" evidence="2">
    <location>
        <begin position="26"/>
        <end position="118"/>
    </location>
</feature>
<dbReference type="Proteomes" id="UP001241472">
    <property type="component" value="Unassembled WGS sequence"/>
</dbReference>
<comment type="caution">
    <text evidence="3">The sequence shown here is derived from an EMBL/GenBank/DDBJ whole genome shotgun (WGS) entry which is preliminary data.</text>
</comment>
<gene>
    <name evidence="3" type="ORF">J2T09_003795</name>
</gene>
<keyword evidence="1" id="KW-0732">Signal</keyword>
<feature type="chain" id="PRO_5046549396" evidence="1">
    <location>
        <begin position="18"/>
        <end position="126"/>
    </location>
</feature>
<accession>A0ABT9PX21</accession>
<reference evidence="3 4" key="1">
    <citation type="submission" date="2023-07" db="EMBL/GenBank/DDBJ databases">
        <title>Sorghum-associated microbial communities from plants grown in Nebraska, USA.</title>
        <authorList>
            <person name="Schachtman D."/>
        </authorList>
    </citation>
    <scope>NUCLEOTIDE SEQUENCE [LARGE SCALE GENOMIC DNA]</scope>
    <source>
        <strain evidence="3 4">DS1307</strain>
    </source>
</reference>
<keyword evidence="4" id="KW-1185">Reference proteome</keyword>
<evidence type="ECO:0000259" key="2">
    <source>
        <dbReference type="Pfam" id="PF07007"/>
    </source>
</evidence>
<sequence length="126" mass="14152">MKKLLLALLFLAPASYAAGDDLYDKCMAEADGTNPGFGKCGGEWVARADAKLNAVWKEVYSNLEDASKKDMLAEQRLWNAYKEKSCDFFANGDFGREGQVIHFPACRAQTIEARIKQLEQFRDGEY</sequence>
<evidence type="ECO:0000313" key="3">
    <source>
        <dbReference type="EMBL" id="MDP9839020.1"/>
    </source>
</evidence>
<protein>
    <submittedName>
        <fullName evidence="3">Uncharacterized protein YecT (DUF1311 family)</fullName>
    </submittedName>
</protein>